<dbReference type="InterPro" id="IPR024079">
    <property type="entry name" value="MetalloPept_cat_dom_sf"/>
</dbReference>
<comment type="cofactor">
    <cofactor evidence="5 6">
        <name>Zn(2+)</name>
        <dbReference type="ChEBI" id="CHEBI:29105"/>
    </cofactor>
    <text evidence="5 6">Binds 1 zinc ion per subunit.</text>
</comment>
<feature type="binding site" evidence="5">
    <location>
        <position position="244"/>
    </location>
    <ligand>
        <name>Zn(2+)</name>
        <dbReference type="ChEBI" id="CHEBI:29105"/>
        <note>catalytic</note>
    </ligand>
</feature>
<dbReference type="GO" id="GO:0008270">
    <property type="term" value="F:zinc ion binding"/>
    <property type="evidence" value="ECO:0007669"/>
    <property type="project" value="UniProtKB-UniRule"/>
</dbReference>
<keyword evidence="5 6" id="KW-0479">Metal-binding</keyword>
<dbReference type="InterPro" id="IPR006026">
    <property type="entry name" value="Peptidase_Metallo"/>
</dbReference>
<gene>
    <name evidence="9" type="ORF">WR25_15644</name>
</gene>
<keyword evidence="5 6" id="KW-0862">Zinc</keyword>
<dbReference type="OrthoDB" id="291007at2759"/>
<dbReference type="GO" id="GO:0004222">
    <property type="term" value="F:metalloendopeptidase activity"/>
    <property type="evidence" value="ECO:0007669"/>
    <property type="project" value="UniProtKB-UniRule"/>
</dbReference>
<dbReference type="SUPFAM" id="SSF55486">
    <property type="entry name" value="Metalloproteases ('zincins'), catalytic domain"/>
    <property type="match status" value="1"/>
</dbReference>
<comment type="caution">
    <text evidence="4">Lacks conserved residue(s) required for the propagation of feature annotation.</text>
</comment>
<evidence type="ECO:0000256" key="1">
    <source>
        <dbReference type="ARBA" id="ARBA00002657"/>
    </source>
</evidence>
<protein>
    <recommendedName>
        <fullName evidence="6">Metalloendopeptidase</fullName>
        <ecNumber evidence="6">3.4.24.-</ecNumber>
    </recommendedName>
</protein>
<dbReference type="Gene3D" id="3.40.390.10">
    <property type="entry name" value="Collagenase (Catalytic Domain)"/>
    <property type="match status" value="1"/>
</dbReference>
<comment type="caution">
    <text evidence="9">The sequence shown here is derived from an EMBL/GenBank/DDBJ whole genome shotgun (WGS) entry which is preliminary data.</text>
</comment>
<evidence type="ECO:0000259" key="7">
    <source>
        <dbReference type="PROSITE" id="PS51670"/>
    </source>
</evidence>
<reference evidence="9 10" key="1">
    <citation type="journal article" date="2017" name="Curr. Biol.">
        <title>Genome architecture and evolution of a unichromosomal asexual nematode.</title>
        <authorList>
            <person name="Fradin H."/>
            <person name="Zegar C."/>
            <person name="Gutwein M."/>
            <person name="Lucas J."/>
            <person name="Kovtun M."/>
            <person name="Corcoran D."/>
            <person name="Baugh L.R."/>
            <person name="Kiontke K."/>
            <person name="Gunsalus K."/>
            <person name="Fitch D.H."/>
            <person name="Piano F."/>
        </authorList>
    </citation>
    <scope>NUCLEOTIDE SEQUENCE [LARGE SCALE GENOMIC DNA]</scope>
    <source>
        <strain evidence="9">PF1309</strain>
    </source>
</reference>
<evidence type="ECO:0000259" key="8">
    <source>
        <dbReference type="PROSITE" id="PS51864"/>
    </source>
</evidence>
<dbReference type="AlphaFoldDB" id="A0A2A2KUW7"/>
<keyword evidence="5 6" id="KW-0378">Hydrolase</keyword>
<dbReference type="PROSITE" id="PS51670">
    <property type="entry name" value="SHKT"/>
    <property type="match status" value="1"/>
</dbReference>
<proteinExistence type="predicted"/>
<dbReference type="PRINTS" id="PR00480">
    <property type="entry name" value="ASTACIN"/>
</dbReference>
<dbReference type="PANTHER" id="PTHR10127:SF802">
    <property type="entry name" value="ZINC METALLOPROTEINASE NAS-10"/>
    <property type="match status" value="1"/>
</dbReference>
<dbReference type="InterPro" id="IPR003582">
    <property type="entry name" value="ShKT_dom"/>
</dbReference>
<sequence length="383" mass="44399">MTTVLKPEPEKDHPIQMQDCKNNDCKTQSSIYIETKNSLMKTAQVFEKKFFNNDAKVDIDRQFSAIWDYKKALIDKAGLSQYVSPADNGLVDGDVLLSEQQARFLINELQKGNFDGNWKNLPLPDLNRDKRSALFFGENNQFIQKWDTSQPILYMFDETYDEYEKNSVRQAHRMISSAASCIHFQFDPIAYKKGHFIYYTRTITPAVCGLSHVGRQPKGNVIQINFESCEKLAQTGVIIHETLHALGIEHTHQRVDRDDFIEIVWNRINPQLIDTFVHADNNIYSTYGVQYDFDSIMQYKWNMGSKIPNKETMKPKIAYTQNRARMGQRNHLSPSDIEILNKLYCWTGCRDLKVMCGRWAMLGLCSDAKYKTFMKNRCKLSCG</sequence>
<feature type="binding site" evidence="5">
    <location>
        <position position="250"/>
    </location>
    <ligand>
        <name>Zn(2+)</name>
        <dbReference type="ChEBI" id="CHEBI:29105"/>
        <note>catalytic</note>
    </ligand>
</feature>
<evidence type="ECO:0000256" key="3">
    <source>
        <dbReference type="ARBA" id="ARBA00023157"/>
    </source>
</evidence>
<organism evidence="9 10">
    <name type="scientific">Diploscapter pachys</name>
    <dbReference type="NCBI Taxonomy" id="2018661"/>
    <lineage>
        <taxon>Eukaryota</taxon>
        <taxon>Metazoa</taxon>
        <taxon>Ecdysozoa</taxon>
        <taxon>Nematoda</taxon>
        <taxon>Chromadorea</taxon>
        <taxon>Rhabditida</taxon>
        <taxon>Rhabditina</taxon>
        <taxon>Rhabditomorpha</taxon>
        <taxon>Rhabditoidea</taxon>
        <taxon>Rhabditidae</taxon>
        <taxon>Diploscapter</taxon>
    </lineage>
</organism>
<feature type="domain" description="Peptidase M12A" evidence="8">
    <location>
        <begin position="141"/>
        <end position="346"/>
    </location>
</feature>
<dbReference type="Pfam" id="PF01400">
    <property type="entry name" value="Astacin"/>
    <property type="match status" value="1"/>
</dbReference>
<keyword evidence="5 6" id="KW-0645">Protease</keyword>
<dbReference type="InterPro" id="IPR001506">
    <property type="entry name" value="Peptidase_M12A"/>
</dbReference>
<evidence type="ECO:0000256" key="4">
    <source>
        <dbReference type="PROSITE-ProRule" id="PRU01005"/>
    </source>
</evidence>
<keyword evidence="2" id="KW-0865">Zymogen</keyword>
<dbReference type="Proteomes" id="UP000218231">
    <property type="component" value="Unassembled WGS sequence"/>
</dbReference>
<dbReference type="PANTHER" id="PTHR10127">
    <property type="entry name" value="DISCOIDIN, CUB, EGF, LAMININ , AND ZINC METALLOPROTEASE DOMAIN CONTAINING"/>
    <property type="match status" value="1"/>
</dbReference>
<evidence type="ECO:0000256" key="2">
    <source>
        <dbReference type="ARBA" id="ARBA00023145"/>
    </source>
</evidence>
<feature type="domain" description="ShKT" evidence="7">
    <location>
        <begin position="349"/>
        <end position="383"/>
    </location>
</feature>
<accession>A0A2A2KUW7</accession>
<keyword evidence="10" id="KW-1185">Reference proteome</keyword>
<dbReference type="EMBL" id="LIAE01007672">
    <property type="protein sequence ID" value="PAV77659.1"/>
    <property type="molecule type" value="Genomic_DNA"/>
</dbReference>
<dbReference type="EC" id="3.4.24.-" evidence="6"/>
<dbReference type="Gene3D" id="1.10.10.1940">
    <property type="match status" value="1"/>
</dbReference>
<name>A0A2A2KUW7_9BILA</name>
<comment type="function">
    <text evidence="1">Metalloprotease.</text>
</comment>
<evidence type="ECO:0000313" key="9">
    <source>
        <dbReference type="EMBL" id="PAV77659.1"/>
    </source>
</evidence>
<dbReference type="PROSITE" id="PS51864">
    <property type="entry name" value="ASTACIN"/>
    <property type="match status" value="1"/>
</dbReference>
<dbReference type="STRING" id="2018661.A0A2A2KUW7"/>
<evidence type="ECO:0000256" key="6">
    <source>
        <dbReference type="RuleBase" id="RU361183"/>
    </source>
</evidence>
<dbReference type="SMART" id="SM00235">
    <property type="entry name" value="ZnMc"/>
    <property type="match status" value="1"/>
</dbReference>
<evidence type="ECO:0000256" key="5">
    <source>
        <dbReference type="PROSITE-ProRule" id="PRU01211"/>
    </source>
</evidence>
<feature type="active site" evidence="5">
    <location>
        <position position="241"/>
    </location>
</feature>
<dbReference type="GO" id="GO:0006508">
    <property type="term" value="P:proteolysis"/>
    <property type="evidence" value="ECO:0007669"/>
    <property type="project" value="UniProtKB-KW"/>
</dbReference>
<keyword evidence="3" id="KW-1015">Disulfide bond</keyword>
<feature type="binding site" evidence="5">
    <location>
        <position position="240"/>
    </location>
    <ligand>
        <name>Zn(2+)</name>
        <dbReference type="ChEBI" id="CHEBI:29105"/>
        <note>catalytic</note>
    </ligand>
</feature>
<evidence type="ECO:0000313" key="10">
    <source>
        <dbReference type="Proteomes" id="UP000218231"/>
    </source>
</evidence>
<keyword evidence="5 6" id="KW-0482">Metalloprotease</keyword>
<dbReference type="Pfam" id="PF01549">
    <property type="entry name" value="ShK"/>
    <property type="match status" value="1"/>
</dbReference>